<evidence type="ECO:0000256" key="1">
    <source>
        <dbReference type="ARBA" id="ARBA00022676"/>
    </source>
</evidence>
<dbReference type="Proteomes" id="UP001331561">
    <property type="component" value="Unassembled WGS sequence"/>
</dbReference>
<keyword evidence="4" id="KW-1185">Reference proteome</keyword>
<evidence type="ECO:0000256" key="2">
    <source>
        <dbReference type="ARBA" id="ARBA00022679"/>
    </source>
</evidence>
<accession>A0ABU6K0P9</accession>
<keyword evidence="1 3" id="KW-0328">Glycosyltransferase</keyword>
<dbReference type="PANTHER" id="PTHR30160">
    <property type="entry name" value="TETRAACYLDISACCHARIDE 4'-KINASE-RELATED"/>
    <property type="match status" value="1"/>
</dbReference>
<dbReference type="EMBL" id="JAYXHS010000001">
    <property type="protein sequence ID" value="MEC5385509.1"/>
    <property type="molecule type" value="Genomic_DNA"/>
</dbReference>
<keyword evidence="2 3" id="KW-0808">Transferase</keyword>
<evidence type="ECO:0000313" key="4">
    <source>
        <dbReference type="Proteomes" id="UP001331561"/>
    </source>
</evidence>
<dbReference type="RefSeq" id="WP_327598462.1">
    <property type="nucleotide sequence ID" value="NZ_JAYXHS010000001.1"/>
</dbReference>
<dbReference type="InterPro" id="IPR051199">
    <property type="entry name" value="LPS_LOS_Heptosyltrfase"/>
</dbReference>
<evidence type="ECO:0000313" key="3">
    <source>
        <dbReference type="EMBL" id="MEC5385509.1"/>
    </source>
</evidence>
<dbReference type="EC" id="2.4.-.-" evidence="3"/>
<name>A0ABU6K0P9_9RHOO</name>
<dbReference type="Pfam" id="PF01075">
    <property type="entry name" value="Glyco_transf_9"/>
    <property type="match status" value="1"/>
</dbReference>
<dbReference type="InterPro" id="IPR002201">
    <property type="entry name" value="Glyco_trans_9"/>
</dbReference>
<reference evidence="3 4" key="1">
    <citation type="submission" date="2024-01" db="EMBL/GenBank/DDBJ databases">
        <title>Uliginosibacterium soil sp. nov.</title>
        <authorList>
            <person name="Lv Y."/>
        </authorList>
    </citation>
    <scope>NUCLEOTIDE SEQUENCE [LARGE SCALE GENOMIC DNA]</scope>
    <source>
        <strain evidence="3 4">H3</strain>
    </source>
</reference>
<dbReference type="CDD" id="cd03789">
    <property type="entry name" value="GT9_LPS_heptosyltransferase"/>
    <property type="match status" value="1"/>
</dbReference>
<sequence>MQASRILVIRRDNIGDLVCTLPLIRRLREQHPDAWIGALVTRYNAEVLHDNPDLDAVFTYTKAKHLAHGESKLAALWQRLRVLWRLRHADLDLVLLPASGTQASARRMAKLVGAKRIVAQDDVPANPAALHEVERTANLLNAISIPTNELPAAEIHPRKEVQDSIRRQLEGSTTEAQGPLIGMHISSRKPSQRWPATRFIEVMRNLHAASPQTRFALFWSPGDEANPLHPGDDRKAGEILEACRDLPLHACPTRELTDLIAGLSVCDQILCSDGGHMHLAAALGKPIVCLFGKSDAARWHPWHVPYVLLQTEDMDANNITTEEVLAALSTLEQRSL</sequence>
<comment type="caution">
    <text evidence="3">The sequence shown here is derived from an EMBL/GenBank/DDBJ whole genome shotgun (WGS) entry which is preliminary data.</text>
</comment>
<dbReference type="GO" id="GO:0016757">
    <property type="term" value="F:glycosyltransferase activity"/>
    <property type="evidence" value="ECO:0007669"/>
    <property type="project" value="UniProtKB-KW"/>
</dbReference>
<dbReference type="SUPFAM" id="SSF53756">
    <property type="entry name" value="UDP-Glycosyltransferase/glycogen phosphorylase"/>
    <property type="match status" value="1"/>
</dbReference>
<organism evidence="3 4">
    <name type="scientific">Uliginosibacterium silvisoli</name>
    <dbReference type="NCBI Taxonomy" id="3114758"/>
    <lineage>
        <taxon>Bacteria</taxon>
        <taxon>Pseudomonadati</taxon>
        <taxon>Pseudomonadota</taxon>
        <taxon>Betaproteobacteria</taxon>
        <taxon>Rhodocyclales</taxon>
        <taxon>Zoogloeaceae</taxon>
        <taxon>Uliginosibacterium</taxon>
    </lineage>
</organism>
<dbReference type="PANTHER" id="PTHR30160:SF1">
    <property type="entry name" value="LIPOPOLYSACCHARIDE 1,2-N-ACETYLGLUCOSAMINETRANSFERASE-RELATED"/>
    <property type="match status" value="1"/>
</dbReference>
<dbReference type="Gene3D" id="3.40.50.2000">
    <property type="entry name" value="Glycogen Phosphorylase B"/>
    <property type="match status" value="2"/>
</dbReference>
<protein>
    <submittedName>
        <fullName evidence="3">Glycosyltransferase family 9 protein</fullName>
        <ecNumber evidence="3">2.4.-.-</ecNumber>
    </submittedName>
</protein>
<proteinExistence type="predicted"/>
<gene>
    <name evidence="3" type="ORF">VVD49_07215</name>
</gene>